<proteinExistence type="predicted"/>
<sequence length="133" mass="15466">MYSNFAGSPIIGCKRPDFSTINEGDILIKATEEMLYNEHYMLFIYSPFCGTCQLARTMLDKIESVHHRDIFLEMNASLHPDFMQDHKIESVPCLLVKDEGQVKEKIYVFHSIANIYHFLLQYERELFAGSHAK</sequence>
<feature type="domain" description="Thioredoxin" evidence="1">
    <location>
        <begin position="37"/>
        <end position="106"/>
    </location>
</feature>
<dbReference type="Pfam" id="PF00085">
    <property type="entry name" value="Thioredoxin"/>
    <property type="match status" value="1"/>
</dbReference>
<evidence type="ECO:0000259" key="1">
    <source>
        <dbReference type="Pfam" id="PF00085"/>
    </source>
</evidence>
<evidence type="ECO:0000313" key="3">
    <source>
        <dbReference type="Proteomes" id="UP001228376"/>
    </source>
</evidence>
<organism evidence="2 3">
    <name type="scientific">Tigheibacillus jepli</name>
    <dbReference type="NCBI Taxonomy" id="3035914"/>
    <lineage>
        <taxon>Bacteria</taxon>
        <taxon>Bacillati</taxon>
        <taxon>Bacillota</taxon>
        <taxon>Bacilli</taxon>
        <taxon>Bacillales</taxon>
        <taxon>Bacillaceae</taxon>
        <taxon>Tigheibacillus</taxon>
    </lineage>
</organism>
<protein>
    <submittedName>
        <fullName evidence="2">Thioredoxin family protein</fullName>
    </submittedName>
</protein>
<comment type="caution">
    <text evidence="2">The sequence shown here is derived from an EMBL/GenBank/DDBJ whole genome shotgun (WGS) entry which is preliminary data.</text>
</comment>
<gene>
    <name evidence="2" type="ORF">P5G51_007155</name>
</gene>
<dbReference type="Gene3D" id="3.40.30.10">
    <property type="entry name" value="Glutaredoxin"/>
    <property type="match status" value="1"/>
</dbReference>
<dbReference type="EMBL" id="JAROCA020000001">
    <property type="protein sequence ID" value="MDY0405211.1"/>
    <property type="molecule type" value="Genomic_DNA"/>
</dbReference>
<dbReference type="RefSeq" id="WP_320384449.1">
    <property type="nucleotide sequence ID" value="NZ_JAROCA020000001.1"/>
</dbReference>
<dbReference type="InterPro" id="IPR013766">
    <property type="entry name" value="Thioredoxin_domain"/>
</dbReference>
<name>A0ABU5CG04_9BACI</name>
<keyword evidence="3" id="KW-1185">Reference proteome</keyword>
<dbReference type="CDD" id="cd02947">
    <property type="entry name" value="TRX_family"/>
    <property type="match status" value="1"/>
</dbReference>
<dbReference type="SUPFAM" id="SSF52833">
    <property type="entry name" value="Thioredoxin-like"/>
    <property type="match status" value="1"/>
</dbReference>
<reference evidence="2 3" key="1">
    <citation type="submission" date="2023-10" db="EMBL/GenBank/DDBJ databases">
        <title>179-bfca-hs.</title>
        <authorList>
            <person name="Miliotis G."/>
            <person name="Sengupta P."/>
            <person name="Hameed A."/>
            <person name="Chuvochina M."/>
            <person name="Mcdonagh F."/>
            <person name="Simpson A.C."/>
            <person name="Singh N.K."/>
            <person name="Rekha P.D."/>
            <person name="Raman K."/>
            <person name="Hugenholtz P."/>
            <person name="Venkateswaran K."/>
        </authorList>
    </citation>
    <scope>NUCLEOTIDE SEQUENCE [LARGE SCALE GENOMIC DNA]</scope>
    <source>
        <strain evidence="2 3">179-BFC-A-HS</strain>
    </source>
</reference>
<dbReference type="InterPro" id="IPR036249">
    <property type="entry name" value="Thioredoxin-like_sf"/>
</dbReference>
<evidence type="ECO:0000313" key="2">
    <source>
        <dbReference type="EMBL" id="MDY0405211.1"/>
    </source>
</evidence>
<accession>A0ABU5CG04</accession>
<dbReference type="Proteomes" id="UP001228376">
    <property type="component" value="Unassembled WGS sequence"/>
</dbReference>